<dbReference type="InterPro" id="IPR036291">
    <property type="entry name" value="NAD(P)-bd_dom_sf"/>
</dbReference>
<comment type="caution">
    <text evidence="4">The sequence shown here is derived from an EMBL/GenBank/DDBJ whole genome shotgun (WGS) entry which is preliminary data.</text>
</comment>
<dbReference type="PRINTS" id="PR00080">
    <property type="entry name" value="SDRFAMILY"/>
</dbReference>
<dbReference type="PANTHER" id="PTHR43639:SF1">
    <property type="entry name" value="SHORT-CHAIN DEHYDROGENASE_REDUCTASE FAMILY PROTEIN"/>
    <property type="match status" value="1"/>
</dbReference>
<reference evidence="4 5" key="1">
    <citation type="submission" date="2018-07" db="EMBL/GenBank/DDBJ databases">
        <title>Dyella tabacisoli L4-6T, whole genome shotgun sequence.</title>
        <authorList>
            <person name="Zhou X.-K."/>
            <person name="Li W.-J."/>
            <person name="Duan Y.-Q."/>
        </authorList>
    </citation>
    <scope>NUCLEOTIDE SEQUENCE [LARGE SCALE GENOMIC DNA]</scope>
    <source>
        <strain evidence="4 5">L4-6</strain>
    </source>
</reference>
<dbReference type="PANTHER" id="PTHR43639">
    <property type="entry name" value="OXIDOREDUCTASE, SHORT-CHAIN DEHYDROGENASE/REDUCTASE FAMILY (AFU_ORTHOLOGUE AFUA_5G02870)"/>
    <property type="match status" value="1"/>
</dbReference>
<dbReference type="AlphaFoldDB" id="A0A369UHC5"/>
<comment type="similarity">
    <text evidence="1">Belongs to the short-chain dehydrogenases/reductases (SDR) family.</text>
</comment>
<dbReference type="Proteomes" id="UP000253782">
    <property type="component" value="Unassembled WGS sequence"/>
</dbReference>
<dbReference type="PROSITE" id="PS00061">
    <property type="entry name" value="ADH_SHORT"/>
    <property type="match status" value="1"/>
</dbReference>
<dbReference type="SMART" id="SM00822">
    <property type="entry name" value="PKS_KR"/>
    <property type="match status" value="1"/>
</dbReference>
<evidence type="ECO:0000259" key="3">
    <source>
        <dbReference type="SMART" id="SM00822"/>
    </source>
</evidence>
<dbReference type="FunFam" id="3.40.50.720:FF:000084">
    <property type="entry name" value="Short-chain dehydrogenase reductase"/>
    <property type="match status" value="1"/>
</dbReference>
<feature type="domain" description="Ketoreductase" evidence="3">
    <location>
        <begin position="7"/>
        <end position="186"/>
    </location>
</feature>
<organism evidence="4 5">
    <name type="scientific">Dyella tabacisoli</name>
    <dbReference type="NCBI Taxonomy" id="2282381"/>
    <lineage>
        <taxon>Bacteria</taxon>
        <taxon>Pseudomonadati</taxon>
        <taxon>Pseudomonadota</taxon>
        <taxon>Gammaproteobacteria</taxon>
        <taxon>Lysobacterales</taxon>
        <taxon>Rhodanobacteraceae</taxon>
        <taxon>Dyella</taxon>
    </lineage>
</organism>
<keyword evidence="5" id="KW-1185">Reference proteome</keyword>
<dbReference type="NCBIfam" id="NF005559">
    <property type="entry name" value="PRK07231.1"/>
    <property type="match status" value="1"/>
</dbReference>
<evidence type="ECO:0000313" key="4">
    <source>
        <dbReference type="EMBL" id="RDD80162.1"/>
    </source>
</evidence>
<keyword evidence="2" id="KW-0560">Oxidoreductase</keyword>
<dbReference type="Gene3D" id="3.40.50.720">
    <property type="entry name" value="NAD(P)-binding Rossmann-like Domain"/>
    <property type="match status" value="1"/>
</dbReference>
<dbReference type="EMBL" id="QQAH01000020">
    <property type="protein sequence ID" value="RDD80162.1"/>
    <property type="molecule type" value="Genomic_DNA"/>
</dbReference>
<dbReference type="SUPFAM" id="SSF51735">
    <property type="entry name" value="NAD(P)-binding Rossmann-fold domains"/>
    <property type="match status" value="1"/>
</dbReference>
<dbReference type="Pfam" id="PF13561">
    <property type="entry name" value="adh_short_C2"/>
    <property type="match status" value="1"/>
</dbReference>
<dbReference type="PRINTS" id="PR00081">
    <property type="entry name" value="GDHRDH"/>
</dbReference>
<name>A0A369UHC5_9GAMM</name>
<dbReference type="RefSeq" id="WP_114847040.1">
    <property type="nucleotide sequence ID" value="NZ_JBHSPE010000010.1"/>
</dbReference>
<dbReference type="CDD" id="cd05233">
    <property type="entry name" value="SDR_c"/>
    <property type="match status" value="1"/>
</dbReference>
<dbReference type="GO" id="GO:0016491">
    <property type="term" value="F:oxidoreductase activity"/>
    <property type="evidence" value="ECO:0007669"/>
    <property type="project" value="UniProtKB-KW"/>
</dbReference>
<dbReference type="InterPro" id="IPR057326">
    <property type="entry name" value="KR_dom"/>
</dbReference>
<dbReference type="InterPro" id="IPR020904">
    <property type="entry name" value="Sc_DH/Rdtase_CS"/>
</dbReference>
<proteinExistence type="inferred from homology"/>
<evidence type="ECO:0000256" key="1">
    <source>
        <dbReference type="ARBA" id="ARBA00006484"/>
    </source>
</evidence>
<dbReference type="InterPro" id="IPR002347">
    <property type="entry name" value="SDR_fam"/>
</dbReference>
<evidence type="ECO:0000256" key="2">
    <source>
        <dbReference type="ARBA" id="ARBA00023002"/>
    </source>
</evidence>
<accession>A0A369UHC5</accession>
<protein>
    <submittedName>
        <fullName evidence="4">SDR family NAD(P)-dependent oxidoreductase</fullName>
    </submittedName>
</protein>
<evidence type="ECO:0000313" key="5">
    <source>
        <dbReference type="Proteomes" id="UP000253782"/>
    </source>
</evidence>
<dbReference type="OrthoDB" id="9803333at2"/>
<gene>
    <name evidence="4" type="ORF">DVJ77_18640</name>
</gene>
<sequence length="249" mass="25915">MTQLTHRVAVVTGGSRGIGAAVARKLANLGATVVIVYRSSEREAMEVVQSIVDAGGTAVAFAADVADTQAVSALIATIVARFGHIDILVNNAGIFEARGLLDMDADHVRRLFESNMGSVWQMTKAAVPHFPPTGGRIVNVSSNLIYSPRPGTGMYAASKAAISVLTHAFANELGARGITVNAVAPSMTRTDMTAETPEARRQAVMAATPLGRIGEPSDIADVIAFLASDGSRWVTGRTLLTDGGLTDGL</sequence>